<keyword evidence="7" id="KW-0418">Kinase</keyword>
<dbReference type="Gene3D" id="3.30.70.560">
    <property type="entry name" value="7,8-Dihydro-6-hydroxymethylpterin-pyrophosphokinase HPPK"/>
    <property type="match status" value="1"/>
</dbReference>
<evidence type="ECO:0000313" key="14">
    <source>
        <dbReference type="EMBL" id="WCT72271.1"/>
    </source>
</evidence>
<organism evidence="14 15">
    <name type="scientific">Sphingomonas naphthae</name>
    <dbReference type="NCBI Taxonomy" id="1813468"/>
    <lineage>
        <taxon>Bacteria</taxon>
        <taxon>Pseudomonadati</taxon>
        <taxon>Pseudomonadota</taxon>
        <taxon>Alphaproteobacteria</taxon>
        <taxon>Sphingomonadales</taxon>
        <taxon>Sphingomonadaceae</taxon>
        <taxon>Sphingomonas</taxon>
    </lineage>
</organism>
<comment type="pathway">
    <text evidence="1">Cofactor biosynthesis; tetrahydrofolate biosynthesis; 2-amino-4-hydroxy-6-hydroxymethyl-7,8-dihydropteridine diphosphate from 7,8-dihydroneopterin triphosphate: step 4/4.</text>
</comment>
<evidence type="ECO:0000256" key="6">
    <source>
        <dbReference type="ARBA" id="ARBA00022741"/>
    </source>
</evidence>
<dbReference type="EMBL" id="CP117411">
    <property type="protein sequence ID" value="WCT72271.1"/>
    <property type="molecule type" value="Genomic_DNA"/>
</dbReference>
<dbReference type="Pfam" id="PF01288">
    <property type="entry name" value="HPPK"/>
    <property type="match status" value="1"/>
</dbReference>
<dbReference type="EC" id="2.7.6.3" evidence="3"/>
<evidence type="ECO:0000256" key="5">
    <source>
        <dbReference type="ARBA" id="ARBA00022679"/>
    </source>
</evidence>
<dbReference type="PANTHER" id="PTHR43071:SF1">
    <property type="entry name" value="2-AMINO-4-HYDROXY-6-HYDROXYMETHYLDIHYDROPTERIDINE PYROPHOSPHOKINASE"/>
    <property type="match status" value="1"/>
</dbReference>
<comment type="similarity">
    <text evidence="2">Belongs to the HPPK family.</text>
</comment>
<proteinExistence type="inferred from homology"/>
<evidence type="ECO:0000256" key="12">
    <source>
        <dbReference type="ARBA" id="ARBA00033413"/>
    </source>
</evidence>
<dbReference type="PROSITE" id="PS00794">
    <property type="entry name" value="HPPK"/>
    <property type="match status" value="1"/>
</dbReference>
<name>A0ABY7TGB6_9SPHN</name>
<protein>
    <recommendedName>
        <fullName evidence="4">2-amino-4-hydroxy-6-hydroxymethyldihydropteridine pyrophosphokinase</fullName>
        <ecNumber evidence="3">2.7.6.3</ecNumber>
    </recommendedName>
    <alternativeName>
        <fullName evidence="11">6-hydroxymethyl-7,8-dihydropterin pyrophosphokinase</fullName>
    </alternativeName>
    <alternativeName>
        <fullName evidence="12">7,8-dihydro-6-hydroxymethylpterin-pyrophosphokinase</fullName>
    </alternativeName>
</protein>
<reference evidence="14 15" key="1">
    <citation type="submission" date="2023-02" db="EMBL/GenBank/DDBJ databases">
        <title>Genome sequence of Sphingomonas naphthae.</title>
        <authorList>
            <person name="Kim S."/>
            <person name="Heo J."/>
            <person name="Kwon S.-W."/>
        </authorList>
    </citation>
    <scope>NUCLEOTIDE SEQUENCE [LARGE SCALE GENOMIC DNA]</scope>
    <source>
        <strain evidence="14 15">KACC 18716</strain>
    </source>
</reference>
<sequence length="165" mass="18055">MPPASYALGLGSNRRHGRFGAPRAVVAAAIAALAAEGLRVIAQSRIVETAPLGPSARRFANAVVLVETALCPPAVLALVKRIERRFGRRRGRRWGARVIDVDLLLWSGGRWRGPGLSVPHPAMAVRRFVLDPLAEIAGIWRVEGGSVQAMRFRLMKARRSRENRP</sequence>
<feature type="domain" description="7,8-dihydro-6-hydroxymethylpterin-pyrophosphokinase" evidence="13">
    <location>
        <begin position="93"/>
        <end position="104"/>
    </location>
</feature>
<evidence type="ECO:0000313" key="15">
    <source>
        <dbReference type="Proteomes" id="UP001220395"/>
    </source>
</evidence>
<evidence type="ECO:0000256" key="7">
    <source>
        <dbReference type="ARBA" id="ARBA00022777"/>
    </source>
</evidence>
<gene>
    <name evidence="14" type="primary">folK</name>
    <name evidence="14" type="ORF">PQ455_11540</name>
</gene>
<dbReference type="PANTHER" id="PTHR43071">
    <property type="entry name" value="2-AMINO-4-HYDROXY-6-HYDROXYMETHYLDIHYDROPTERIDINE PYROPHOSPHOKINASE"/>
    <property type="match status" value="1"/>
</dbReference>
<accession>A0ABY7TGB6</accession>
<dbReference type="Proteomes" id="UP001220395">
    <property type="component" value="Chromosome"/>
</dbReference>
<evidence type="ECO:0000256" key="4">
    <source>
        <dbReference type="ARBA" id="ARBA00016218"/>
    </source>
</evidence>
<dbReference type="GO" id="GO:0003848">
    <property type="term" value="F:2-amino-4-hydroxy-6-hydroxymethyldihydropteridine diphosphokinase activity"/>
    <property type="evidence" value="ECO:0007669"/>
    <property type="project" value="UniProtKB-EC"/>
</dbReference>
<keyword evidence="15" id="KW-1185">Reference proteome</keyword>
<dbReference type="InterPro" id="IPR000550">
    <property type="entry name" value="Hppk"/>
</dbReference>
<evidence type="ECO:0000256" key="1">
    <source>
        <dbReference type="ARBA" id="ARBA00005051"/>
    </source>
</evidence>
<dbReference type="SUPFAM" id="SSF55083">
    <property type="entry name" value="6-hydroxymethyl-7,8-dihydropterin pyrophosphokinase, HPPK"/>
    <property type="match status" value="1"/>
</dbReference>
<dbReference type="RefSeq" id="WP_273686227.1">
    <property type="nucleotide sequence ID" value="NZ_CP117411.1"/>
</dbReference>
<keyword evidence="8" id="KW-0067">ATP-binding</keyword>
<evidence type="ECO:0000259" key="13">
    <source>
        <dbReference type="PROSITE" id="PS00794"/>
    </source>
</evidence>
<evidence type="ECO:0000256" key="9">
    <source>
        <dbReference type="ARBA" id="ARBA00022909"/>
    </source>
</evidence>
<dbReference type="NCBIfam" id="TIGR01498">
    <property type="entry name" value="folK"/>
    <property type="match status" value="1"/>
</dbReference>
<comment type="function">
    <text evidence="10">Catalyzes the transfer of pyrophosphate from adenosine triphosphate (ATP) to 6-hydroxymethyl-7,8-dihydropterin, an enzymatic step in folate biosynthesis pathway.</text>
</comment>
<keyword evidence="6" id="KW-0547">Nucleotide-binding</keyword>
<evidence type="ECO:0000256" key="10">
    <source>
        <dbReference type="ARBA" id="ARBA00029409"/>
    </source>
</evidence>
<dbReference type="InterPro" id="IPR035907">
    <property type="entry name" value="Hppk_sf"/>
</dbReference>
<evidence type="ECO:0000256" key="11">
    <source>
        <dbReference type="ARBA" id="ARBA00029766"/>
    </source>
</evidence>
<keyword evidence="9" id="KW-0289">Folate biosynthesis</keyword>
<evidence type="ECO:0000256" key="2">
    <source>
        <dbReference type="ARBA" id="ARBA00005810"/>
    </source>
</evidence>
<evidence type="ECO:0000256" key="8">
    <source>
        <dbReference type="ARBA" id="ARBA00022840"/>
    </source>
</evidence>
<evidence type="ECO:0000256" key="3">
    <source>
        <dbReference type="ARBA" id="ARBA00013253"/>
    </source>
</evidence>
<keyword evidence="5 14" id="KW-0808">Transferase</keyword>